<evidence type="ECO:0000259" key="1">
    <source>
        <dbReference type="PROSITE" id="PS51352"/>
    </source>
</evidence>
<dbReference type="EMBL" id="CP001325">
    <property type="protein sequence ID" value="ACO62753.1"/>
    <property type="molecule type" value="Genomic_DNA"/>
</dbReference>
<dbReference type="OMA" id="CAPCERF"/>
<organism evidence="2 3">
    <name type="scientific">Micromonas commoda (strain RCC299 / NOUM17 / CCMP2709)</name>
    <name type="common">Picoplanktonic green alga</name>
    <dbReference type="NCBI Taxonomy" id="296587"/>
    <lineage>
        <taxon>Eukaryota</taxon>
        <taxon>Viridiplantae</taxon>
        <taxon>Chlorophyta</taxon>
        <taxon>Mamiellophyceae</taxon>
        <taxon>Mamiellales</taxon>
        <taxon>Mamiellaceae</taxon>
        <taxon>Micromonas</taxon>
    </lineage>
</organism>
<dbReference type="PANTHER" id="PTHR10438">
    <property type="entry name" value="THIOREDOXIN"/>
    <property type="match status" value="1"/>
</dbReference>
<dbReference type="Gene3D" id="3.40.30.10">
    <property type="entry name" value="Glutaredoxin"/>
    <property type="match status" value="1"/>
</dbReference>
<evidence type="ECO:0000313" key="3">
    <source>
        <dbReference type="Proteomes" id="UP000002009"/>
    </source>
</evidence>
<dbReference type="PROSITE" id="PS51352">
    <property type="entry name" value="THIOREDOXIN_2"/>
    <property type="match status" value="1"/>
</dbReference>
<dbReference type="InterPro" id="IPR050620">
    <property type="entry name" value="Thioredoxin_H-type-like"/>
</dbReference>
<accession>C1E4P1</accession>
<dbReference type="SUPFAM" id="SSF52833">
    <property type="entry name" value="Thioredoxin-like"/>
    <property type="match status" value="1"/>
</dbReference>
<dbReference type="GeneID" id="8243181"/>
<dbReference type="eggNOG" id="KOG0907">
    <property type="taxonomic scope" value="Eukaryota"/>
</dbReference>
<dbReference type="CDD" id="cd02947">
    <property type="entry name" value="TRX_family"/>
    <property type="match status" value="1"/>
</dbReference>
<sequence length="169" mass="17875">MDVPWWEATAASVVRGSRPDATDAGETSAAGSFGCDVRGAGGHRRRGGPRNNLIGATGSAPSFAADASALRAFVASSPRLCVNISATWCAPCVRFHPKFADMSAAFPDVAFLTVDIDNLDDDVLDELDVETIPTFLLMRGGREVTRVVGVAHKRPARPLAAAIRRHLCS</sequence>
<gene>
    <name evidence="2" type="ORF">MICPUN_58107</name>
</gene>
<proteinExistence type="predicted"/>
<dbReference type="PANTHER" id="PTHR10438:SF468">
    <property type="entry name" value="THIOREDOXIN-1-RELATED"/>
    <property type="match status" value="1"/>
</dbReference>
<name>C1E4P1_MICCC</name>
<dbReference type="InterPro" id="IPR013766">
    <property type="entry name" value="Thioredoxin_domain"/>
</dbReference>
<dbReference type="Pfam" id="PF00085">
    <property type="entry name" value="Thioredoxin"/>
    <property type="match status" value="1"/>
</dbReference>
<keyword evidence="3" id="KW-1185">Reference proteome</keyword>
<reference evidence="2 3" key="1">
    <citation type="journal article" date="2009" name="Science">
        <title>Green evolution and dynamic adaptations revealed by genomes of the marine picoeukaryotes Micromonas.</title>
        <authorList>
            <person name="Worden A.Z."/>
            <person name="Lee J.H."/>
            <person name="Mock T."/>
            <person name="Rouze P."/>
            <person name="Simmons M.P."/>
            <person name="Aerts A.L."/>
            <person name="Allen A.E."/>
            <person name="Cuvelier M.L."/>
            <person name="Derelle E."/>
            <person name="Everett M.V."/>
            <person name="Foulon E."/>
            <person name="Grimwood J."/>
            <person name="Gundlach H."/>
            <person name="Henrissat B."/>
            <person name="Napoli C."/>
            <person name="McDonald S.M."/>
            <person name="Parker M.S."/>
            <person name="Rombauts S."/>
            <person name="Salamov A."/>
            <person name="Von Dassow P."/>
            <person name="Badger J.H."/>
            <person name="Coutinho P.M."/>
            <person name="Demir E."/>
            <person name="Dubchak I."/>
            <person name="Gentemann C."/>
            <person name="Eikrem W."/>
            <person name="Gready J.E."/>
            <person name="John U."/>
            <person name="Lanier W."/>
            <person name="Lindquist E.A."/>
            <person name="Lucas S."/>
            <person name="Mayer K.F."/>
            <person name="Moreau H."/>
            <person name="Not F."/>
            <person name="Otillar R."/>
            <person name="Panaud O."/>
            <person name="Pangilinan J."/>
            <person name="Paulsen I."/>
            <person name="Piegu B."/>
            <person name="Poliakov A."/>
            <person name="Robbens S."/>
            <person name="Schmutz J."/>
            <person name="Toulza E."/>
            <person name="Wyss T."/>
            <person name="Zelensky A."/>
            <person name="Zhou K."/>
            <person name="Armbrust E.V."/>
            <person name="Bhattacharya D."/>
            <person name="Goodenough U.W."/>
            <person name="Van de Peer Y."/>
            <person name="Grigoriev I.V."/>
        </authorList>
    </citation>
    <scope>NUCLEOTIDE SEQUENCE [LARGE SCALE GENOMIC DNA]</scope>
    <source>
        <strain evidence="3">RCC299 / NOUM17</strain>
    </source>
</reference>
<dbReference type="InParanoid" id="C1E4P1"/>
<dbReference type="STRING" id="296587.C1E4P1"/>
<dbReference type="OrthoDB" id="10263751at2759"/>
<dbReference type="KEGG" id="mis:MICPUN_58107"/>
<dbReference type="AlphaFoldDB" id="C1E4P1"/>
<dbReference type="Proteomes" id="UP000002009">
    <property type="component" value="Chromosome 4"/>
</dbReference>
<feature type="domain" description="Thioredoxin" evidence="1">
    <location>
        <begin position="54"/>
        <end position="168"/>
    </location>
</feature>
<dbReference type="InterPro" id="IPR036249">
    <property type="entry name" value="Thioredoxin-like_sf"/>
</dbReference>
<evidence type="ECO:0000313" key="2">
    <source>
        <dbReference type="EMBL" id="ACO62753.1"/>
    </source>
</evidence>
<dbReference type="RefSeq" id="XP_002501495.1">
    <property type="nucleotide sequence ID" value="XM_002501449.1"/>
</dbReference>
<protein>
    <recommendedName>
        <fullName evidence="1">Thioredoxin domain-containing protein</fullName>
    </recommendedName>
</protein>